<dbReference type="PROSITE" id="PS51677">
    <property type="entry name" value="NODB"/>
    <property type="match status" value="1"/>
</dbReference>
<dbReference type="InterPro" id="IPR037950">
    <property type="entry name" value="PgdA-like"/>
</dbReference>
<proteinExistence type="predicted"/>
<dbReference type="SUPFAM" id="SSF88713">
    <property type="entry name" value="Glycoside hydrolase/deacetylase"/>
    <property type="match status" value="1"/>
</dbReference>
<sequence>MSANDQPSPGPAPSGGDAGSTPSWQWPESVWRGHTSAVTAGRPLLPSRWPQGARAAVALSFDSDHETIPLRDGETSPGRLAQGEYGARVGAGRVLRLLERYGAPATFFMPAVSALLHPDEARRYVGEGHEIGVHGWIHERNTLLAADDERTLIARAIETLTEITGSRPTGIRTPSWDFSDSTLQTILDLGFDYDSSLMADDEPYEVVAAGEPTGLVEIPVEWIRDDAPYFTMDRFNSVRPYTRPRDVLEIWKDEFDAAYRDGGVFQLTMHPHVIGHRSRLVILRELLDHIAAHGDVWFATHAQLAGIARDQLDRPTSPETSR</sequence>
<dbReference type="PANTHER" id="PTHR47561">
    <property type="entry name" value="POLYSACCHARIDE DEACETYLASE FAMILY PROTEIN (AFU_ORTHOLOGUE AFUA_6G05030)"/>
    <property type="match status" value="1"/>
</dbReference>
<protein>
    <recommendedName>
        <fullName evidence="2">NodB homology domain-containing protein</fullName>
    </recommendedName>
</protein>
<comment type="caution">
    <text evidence="3">The sequence shown here is derived from an EMBL/GenBank/DDBJ whole genome shotgun (WGS) entry which is preliminary data.</text>
</comment>
<dbReference type="Gene3D" id="3.20.20.370">
    <property type="entry name" value="Glycoside hydrolase/deacetylase"/>
    <property type="match status" value="1"/>
</dbReference>
<dbReference type="InterPro" id="IPR002509">
    <property type="entry name" value="NODB_dom"/>
</dbReference>
<feature type="region of interest" description="Disordered" evidence="1">
    <location>
        <begin position="1"/>
        <end position="27"/>
    </location>
</feature>
<name>A0ABQ2MKR5_9ACTN</name>
<feature type="domain" description="NodB homology" evidence="2">
    <location>
        <begin position="75"/>
        <end position="299"/>
    </location>
</feature>
<evidence type="ECO:0000313" key="3">
    <source>
        <dbReference type="EMBL" id="GGO53502.1"/>
    </source>
</evidence>
<evidence type="ECO:0000259" key="2">
    <source>
        <dbReference type="PROSITE" id="PS51677"/>
    </source>
</evidence>
<reference evidence="4" key="1">
    <citation type="journal article" date="2019" name="Int. J. Syst. Evol. Microbiol.">
        <title>The Global Catalogue of Microorganisms (GCM) 10K type strain sequencing project: providing services to taxonomists for standard genome sequencing and annotation.</title>
        <authorList>
            <consortium name="The Broad Institute Genomics Platform"/>
            <consortium name="The Broad Institute Genome Sequencing Center for Infectious Disease"/>
            <person name="Wu L."/>
            <person name="Ma J."/>
        </authorList>
    </citation>
    <scope>NUCLEOTIDE SEQUENCE [LARGE SCALE GENOMIC DNA]</scope>
    <source>
        <strain evidence="4">CGMCC 4.7178</strain>
    </source>
</reference>
<gene>
    <name evidence="3" type="ORF">GCM10012287_40290</name>
</gene>
<dbReference type="InterPro" id="IPR011330">
    <property type="entry name" value="Glyco_hydro/deAcase_b/a-brl"/>
</dbReference>
<dbReference type="EMBL" id="BMMP01000013">
    <property type="protein sequence ID" value="GGO53502.1"/>
    <property type="molecule type" value="Genomic_DNA"/>
</dbReference>
<dbReference type="RefSeq" id="WP_189038578.1">
    <property type="nucleotide sequence ID" value="NZ_BMMP01000013.1"/>
</dbReference>
<evidence type="ECO:0000256" key="1">
    <source>
        <dbReference type="SAM" id="MobiDB-lite"/>
    </source>
</evidence>
<dbReference type="PANTHER" id="PTHR47561:SF1">
    <property type="entry name" value="POLYSACCHARIDE DEACETYLASE FAMILY PROTEIN (AFU_ORTHOLOGUE AFUA_6G05030)"/>
    <property type="match status" value="1"/>
</dbReference>
<organism evidence="3 4">
    <name type="scientific">Streptomyces daqingensis</name>
    <dbReference type="NCBI Taxonomy" id="1472640"/>
    <lineage>
        <taxon>Bacteria</taxon>
        <taxon>Bacillati</taxon>
        <taxon>Actinomycetota</taxon>
        <taxon>Actinomycetes</taxon>
        <taxon>Kitasatosporales</taxon>
        <taxon>Streptomycetaceae</taxon>
        <taxon>Streptomyces</taxon>
    </lineage>
</organism>
<accession>A0ABQ2MKR5</accession>
<dbReference type="Pfam" id="PF01522">
    <property type="entry name" value="Polysacc_deac_1"/>
    <property type="match status" value="1"/>
</dbReference>
<dbReference type="CDD" id="cd10938">
    <property type="entry name" value="CE4_HpPgdA_like"/>
    <property type="match status" value="1"/>
</dbReference>
<evidence type="ECO:0000313" key="4">
    <source>
        <dbReference type="Proteomes" id="UP000631535"/>
    </source>
</evidence>
<dbReference type="Proteomes" id="UP000631535">
    <property type="component" value="Unassembled WGS sequence"/>
</dbReference>
<keyword evidence="4" id="KW-1185">Reference proteome</keyword>